<keyword evidence="1" id="KW-0418">Kinase</keyword>
<dbReference type="EMBL" id="JAYKOT010000001">
    <property type="protein sequence ID" value="MEB3428739.1"/>
    <property type="molecule type" value="Genomic_DNA"/>
</dbReference>
<dbReference type="GO" id="GO:0003951">
    <property type="term" value="F:NAD+ kinase activity"/>
    <property type="evidence" value="ECO:0007669"/>
    <property type="project" value="InterPro"/>
</dbReference>
<sequence>MKKIGLIINPIAGMGGRVGLKGTDGENIIEKAIELGSKKESGIKAQRALEELKDVKDDFIIYLASGEMGEDVVDKLGYKYEVIYNPGKKTSRDDTLKLAQKLFEEKVDLIVFVGGDGTARDIFSAVETKIPAVGVPAGVKIHSPVYGKTPELTGRLVRDFIDGKELDYRDEEVVDLDEEAFRNDKVEVRLFGYLKVPFDQTYLQNQKSPTPQSDEKAQESIALEIIDSMEDDVYYIIGSGTTPMHILEELGLDYTILGVDIVQNKKLVAKDVNEKEIIDIIKGHKAKLIVTPMGGQGYVFGRGNQQLSQNVLRLLEKDDITIIATEGKLKGLGDNDLLIYTLDDEVDKKLSGYYRVVIGYGRYLVHRASNGRD</sequence>
<dbReference type="GO" id="GO:0005524">
    <property type="term" value="F:ATP binding"/>
    <property type="evidence" value="ECO:0007669"/>
    <property type="project" value="UniProtKB-ARBA"/>
</dbReference>
<dbReference type="AlphaFoldDB" id="A0AAW9MT43"/>
<dbReference type="InterPro" id="IPR017438">
    <property type="entry name" value="ATP-NAD_kinase_N"/>
</dbReference>
<gene>
    <name evidence="1" type="ORF">VLK81_01665</name>
</gene>
<evidence type="ECO:0000313" key="2">
    <source>
        <dbReference type="Proteomes" id="UP001357733"/>
    </source>
</evidence>
<dbReference type="GO" id="GO:0006741">
    <property type="term" value="P:NADP+ biosynthetic process"/>
    <property type="evidence" value="ECO:0007669"/>
    <property type="project" value="InterPro"/>
</dbReference>
<dbReference type="PANTHER" id="PTHR40697">
    <property type="entry name" value="ACETOIN CATABOLISM PROTEIN X"/>
    <property type="match status" value="1"/>
</dbReference>
<dbReference type="SUPFAM" id="SSF111331">
    <property type="entry name" value="NAD kinase/diacylglycerol kinase-like"/>
    <property type="match status" value="1"/>
</dbReference>
<dbReference type="PANTHER" id="PTHR40697:SF2">
    <property type="entry name" value="ATP-NAD KINASE-RELATED"/>
    <property type="match status" value="1"/>
</dbReference>
<keyword evidence="2" id="KW-1185">Reference proteome</keyword>
<comment type="caution">
    <text evidence="1">The sequence shown here is derived from an EMBL/GenBank/DDBJ whole genome shotgun (WGS) entry which is preliminary data.</text>
</comment>
<organism evidence="1 2">
    <name type="scientific">Citroniella saccharovorans</name>
    <dbReference type="NCBI Taxonomy" id="2053367"/>
    <lineage>
        <taxon>Bacteria</taxon>
        <taxon>Bacillati</taxon>
        <taxon>Bacillota</taxon>
        <taxon>Tissierellia</taxon>
        <taxon>Tissierellales</taxon>
        <taxon>Peptoniphilaceae</taxon>
        <taxon>Citroniella</taxon>
    </lineage>
</organism>
<dbReference type="InterPro" id="IPR002504">
    <property type="entry name" value="NADK"/>
</dbReference>
<reference evidence="1 2" key="1">
    <citation type="submission" date="2024-01" db="EMBL/GenBank/DDBJ databases">
        <title>Complete genome sequence of Citroniella saccharovorans strain M6.X9, isolated from human fecal sample.</title>
        <authorList>
            <person name="Cheng G."/>
            <person name="Westerholm M."/>
            <person name="Schnurer A."/>
        </authorList>
    </citation>
    <scope>NUCLEOTIDE SEQUENCE [LARGE SCALE GENOMIC DNA]</scope>
    <source>
        <strain evidence="1 2">DSM 29873</strain>
    </source>
</reference>
<dbReference type="InterPro" id="IPR016064">
    <property type="entry name" value="NAD/diacylglycerol_kinase_sf"/>
</dbReference>
<dbReference type="PIRSF" id="PIRSF016907">
    <property type="entry name" value="Kin_ATP-NAD"/>
    <property type="match status" value="1"/>
</dbReference>
<accession>A0AAW9MT43</accession>
<dbReference type="Pfam" id="PF01513">
    <property type="entry name" value="NAD_kinase"/>
    <property type="match status" value="1"/>
</dbReference>
<name>A0AAW9MT43_9FIRM</name>
<keyword evidence="1" id="KW-0808">Transferase</keyword>
<dbReference type="InterPro" id="IPR039065">
    <property type="entry name" value="AcoX-like"/>
</dbReference>
<evidence type="ECO:0000313" key="1">
    <source>
        <dbReference type="EMBL" id="MEB3428739.1"/>
    </source>
</evidence>
<dbReference type="Pfam" id="PF20143">
    <property type="entry name" value="NAD_kinase_C"/>
    <property type="match status" value="1"/>
</dbReference>
<protein>
    <submittedName>
        <fullName evidence="1">ATP-NAD kinase family protein</fullName>
    </submittedName>
</protein>
<proteinExistence type="predicted"/>
<dbReference type="GO" id="GO:0051287">
    <property type="term" value="F:NAD binding"/>
    <property type="evidence" value="ECO:0007669"/>
    <property type="project" value="UniProtKB-ARBA"/>
</dbReference>
<dbReference type="InterPro" id="IPR011386">
    <property type="entry name" value="Put_ATP-NAD_kin"/>
</dbReference>
<dbReference type="RefSeq" id="WP_324618770.1">
    <property type="nucleotide sequence ID" value="NZ_JAYKOT010000001.1"/>
</dbReference>
<dbReference type="Gene3D" id="3.40.50.10330">
    <property type="entry name" value="Probable inorganic polyphosphate/atp-NAD kinase, domain 1"/>
    <property type="match status" value="1"/>
</dbReference>
<dbReference type="Proteomes" id="UP001357733">
    <property type="component" value="Unassembled WGS sequence"/>
</dbReference>